<dbReference type="InterPro" id="IPR027417">
    <property type="entry name" value="P-loop_NTPase"/>
</dbReference>
<keyword evidence="3 8" id="KW-0812">Transmembrane</keyword>
<dbReference type="SUPFAM" id="SSF90123">
    <property type="entry name" value="ABC transporter transmembrane region"/>
    <property type="match status" value="1"/>
</dbReference>
<evidence type="ECO:0000256" key="7">
    <source>
        <dbReference type="ARBA" id="ARBA00023136"/>
    </source>
</evidence>
<dbReference type="AlphaFoldDB" id="A0A7D6ZFB2"/>
<evidence type="ECO:0000259" key="9">
    <source>
        <dbReference type="PROSITE" id="PS50893"/>
    </source>
</evidence>
<dbReference type="EMBL" id="CP059378">
    <property type="protein sequence ID" value="QLY78259.1"/>
    <property type="molecule type" value="Genomic_DNA"/>
</dbReference>
<dbReference type="PROSITE" id="PS50929">
    <property type="entry name" value="ABC_TM1F"/>
    <property type="match status" value="1"/>
</dbReference>
<feature type="domain" description="ABC transmembrane type-1" evidence="10">
    <location>
        <begin position="14"/>
        <end position="297"/>
    </location>
</feature>
<keyword evidence="2" id="KW-0813">Transport</keyword>
<protein>
    <submittedName>
        <fullName evidence="11">ABC transporter ATP-binding protein</fullName>
    </submittedName>
</protein>
<dbReference type="SUPFAM" id="SSF52540">
    <property type="entry name" value="P-loop containing nucleoside triphosphate hydrolases"/>
    <property type="match status" value="1"/>
</dbReference>
<dbReference type="FunFam" id="3.40.50.300:FF:000287">
    <property type="entry name" value="Multidrug ABC transporter ATP-binding protein"/>
    <property type="match status" value="1"/>
</dbReference>
<dbReference type="Pfam" id="PF00005">
    <property type="entry name" value="ABC_tran"/>
    <property type="match status" value="1"/>
</dbReference>
<evidence type="ECO:0000256" key="4">
    <source>
        <dbReference type="ARBA" id="ARBA00022741"/>
    </source>
</evidence>
<dbReference type="Gene3D" id="1.20.1560.10">
    <property type="entry name" value="ABC transporter type 1, transmembrane domain"/>
    <property type="match status" value="1"/>
</dbReference>
<keyword evidence="7 8" id="KW-0472">Membrane</keyword>
<dbReference type="InterPro" id="IPR003593">
    <property type="entry name" value="AAA+_ATPase"/>
</dbReference>
<dbReference type="SMART" id="SM00382">
    <property type="entry name" value="AAA"/>
    <property type="match status" value="1"/>
</dbReference>
<evidence type="ECO:0000256" key="6">
    <source>
        <dbReference type="ARBA" id="ARBA00022989"/>
    </source>
</evidence>
<dbReference type="KEGG" id="cint:HZF06_14305"/>
<feature type="transmembrane region" description="Helical" evidence="8">
    <location>
        <begin position="54"/>
        <end position="75"/>
    </location>
</feature>
<dbReference type="GO" id="GO:0140359">
    <property type="term" value="F:ABC-type transporter activity"/>
    <property type="evidence" value="ECO:0007669"/>
    <property type="project" value="InterPro"/>
</dbReference>
<evidence type="ECO:0000256" key="8">
    <source>
        <dbReference type="SAM" id="Phobius"/>
    </source>
</evidence>
<evidence type="ECO:0000256" key="2">
    <source>
        <dbReference type="ARBA" id="ARBA00022448"/>
    </source>
</evidence>
<dbReference type="PROSITE" id="PS50893">
    <property type="entry name" value="ABC_TRANSPORTER_2"/>
    <property type="match status" value="1"/>
</dbReference>
<evidence type="ECO:0000256" key="3">
    <source>
        <dbReference type="ARBA" id="ARBA00022692"/>
    </source>
</evidence>
<dbReference type="InterPro" id="IPR011527">
    <property type="entry name" value="ABC1_TM_dom"/>
</dbReference>
<feature type="transmembrane region" description="Helical" evidence="8">
    <location>
        <begin position="21"/>
        <end position="42"/>
    </location>
</feature>
<keyword evidence="6 8" id="KW-1133">Transmembrane helix</keyword>
<accession>A0A7D6ZFB2</accession>
<dbReference type="InterPro" id="IPR017871">
    <property type="entry name" value="ABC_transporter-like_CS"/>
</dbReference>
<proteinExistence type="predicted"/>
<dbReference type="PANTHER" id="PTHR24221:SF397">
    <property type="entry name" value="ABC TRANSPORTER, ATP-BINDING TRANSMEMBRANE PROTEIN"/>
    <property type="match status" value="1"/>
</dbReference>
<dbReference type="RefSeq" id="WP_181600682.1">
    <property type="nucleotide sequence ID" value="NZ_CP059378.1"/>
</dbReference>
<name>A0A7D6ZFB2_9CLOT</name>
<dbReference type="PROSITE" id="PS00211">
    <property type="entry name" value="ABC_TRANSPORTER_1"/>
    <property type="match status" value="1"/>
</dbReference>
<organism evidence="11 12">
    <name type="scientific">Clostridium intestinale</name>
    <dbReference type="NCBI Taxonomy" id="36845"/>
    <lineage>
        <taxon>Bacteria</taxon>
        <taxon>Bacillati</taxon>
        <taxon>Bacillota</taxon>
        <taxon>Clostridia</taxon>
        <taxon>Eubacteriales</taxon>
        <taxon>Clostridiaceae</taxon>
        <taxon>Clostridium</taxon>
    </lineage>
</organism>
<evidence type="ECO:0000259" key="10">
    <source>
        <dbReference type="PROSITE" id="PS50929"/>
    </source>
</evidence>
<evidence type="ECO:0000256" key="1">
    <source>
        <dbReference type="ARBA" id="ARBA00004651"/>
    </source>
</evidence>
<dbReference type="GO" id="GO:0016887">
    <property type="term" value="F:ATP hydrolysis activity"/>
    <property type="evidence" value="ECO:0007669"/>
    <property type="project" value="InterPro"/>
</dbReference>
<feature type="domain" description="ABC transporter" evidence="9">
    <location>
        <begin position="328"/>
        <end position="562"/>
    </location>
</feature>
<dbReference type="Gene3D" id="3.40.50.300">
    <property type="entry name" value="P-loop containing nucleotide triphosphate hydrolases"/>
    <property type="match status" value="1"/>
</dbReference>
<dbReference type="InterPro" id="IPR039421">
    <property type="entry name" value="Type_1_exporter"/>
</dbReference>
<dbReference type="InterPro" id="IPR003439">
    <property type="entry name" value="ABC_transporter-like_ATP-bd"/>
</dbReference>
<keyword evidence="4" id="KW-0547">Nucleotide-binding</keyword>
<dbReference type="InterPro" id="IPR036640">
    <property type="entry name" value="ABC1_TM_sf"/>
</dbReference>
<comment type="subcellular location">
    <subcellularLocation>
        <location evidence="1">Cell membrane</location>
        <topology evidence="1">Multi-pass membrane protein</topology>
    </subcellularLocation>
</comment>
<dbReference type="Pfam" id="PF00664">
    <property type="entry name" value="ABC_membrane"/>
    <property type="match status" value="1"/>
</dbReference>
<dbReference type="GO" id="GO:0005524">
    <property type="term" value="F:ATP binding"/>
    <property type="evidence" value="ECO:0007669"/>
    <property type="project" value="UniProtKB-KW"/>
</dbReference>
<evidence type="ECO:0000256" key="5">
    <source>
        <dbReference type="ARBA" id="ARBA00022840"/>
    </source>
</evidence>
<evidence type="ECO:0000313" key="11">
    <source>
        <dbReference type="EMBL" id="QLY78259.1"/>
    </source>
</evidence>
<gene>
    <name evidence="11" type="ORF">HZF06_14305</name>
</gene>
<evidence type="ECO:0000313" key="12">
    <source>
        <dbReference type="Proteomes" id="UP000512286"/>
    </source>
</evidence>
<dbReference type="PANTHER" id="PTHR24221">
    <property type="entry name" value="ATP-BINDING CASSETTE SUB-FAMILY B"/>
    <property type="match status" value="1"/>
</dbReference>
<dbReference type="Proteomes" id="UP000512286">
    <property type="component" value="Chromosome"/>
</dbReference>
<sequence>MENSKWIKKDKKLITSISLNIVEGILTGSVLGFVFMIVDGVFNDSFNLERLMSLSLILGIVFIIRFILYSIGYTLGHIGGSSTAKDIRLTLGDKIRKLPLLNFSKYKSGEFINALTHDVNSYEDILSHKSGDIAKNITLSVITLISMMVMNFKVGVWCLIIALTIVPFMYLSIKLVNKYAQMKKEILNDNVSDLVEYISGVQIFRSYGLGGVKNKKINNSLKAISDISYKFESKVVPVGCIYNTVENLSVPLAMIIGGKQWINNGISTSQYIMCTILSFFVSQLMCTIFVDLTSYKNLMISKASMDKLVGEKEEVYSTQDFKPNSYDIEFKGVSFSYIKGSEILQDIHFNIKGGLTAIVGDSGSGKSTILNLISKFYEADKGEIKIGGIDIKDIDSEKILKNISMVYQDVFLFNDTIKNNIRFARPEASELDIIKACKEANCHDFIVSLENGYDTVVGENGSKLSGGEKQRISIARAILKDSPIILLDEATSSLDIENEYLVKQAIARLLSKNKTIIMIAHNLSVIKSADNILVVSEGQILESGSHDELIKQQGKYFTMWNSERALG</sequence>
<keyword evidence="5 11" id="KW-0067">ATP-binding</keyword>
<feature type="transmembrane region" description="Helical" evidence="8">
    <location>
        <begin position="154"/>
        <end position="173"/>
    </location>
</feature>
<dbReference type="GO" id="GO:0005886">
    <property type="term" value="C:plasma membrane"/>
    <property type="evidence" value="ECO:0007669"/>
    <property type="project" value="UniProtKB-SubCell"/>
</dbReference>
<dbReference type="GO" id="GO:0034040">
    <property type="term" value="F:ATPase-coupled lipid transmembrane transporter activity"/>
    <property type="evidence" value="ECO:0007669"/>
    <property type="project" value="TreeGrafter"/>
</dbReference>
<reference evidence="11 12" key="1">
    <citation type="submission" date="2020-07" db="EMBL/GenBank/DDBJ databases">
        <title>Electron transfer.</title>
        <authorList>
            <person name="Huang L."/>
            <person name="Liu X."/>
            <person name="Zhou S."/>
        </authorList>
    </citation>
    <scope>NUCLEOTIDE SEQUENCE [LARGE SCALE GENOMIC DNA]</scope>
    <source>
        <strain evidence="11 12">Lx1</strain>
    </source>
</reference>